<protein>
    <submittedName>
        <fullName evidence="1">Uncharacterized protein</fullName>
    </submittedName>
</protein>
<comment type="caution">
    <text evidence="1">The sequence shown here is derived from an EMBL/GenBank/DDBJ whole genome shotgun (WGS) entry which is preliminary data.</text>
</comment>
<organism evidence="1 2">
    <name type="scientific">Tritonibacter horizontis</name>
    <dbReference type="NCBI Taxonomy" id="1768241"/>
    <lineage>
        <taxon>Bacteria</taxon>
        <taxon>Pseudomonadati</taxon>
        <taxon>Pseudomonadota</taxon>
        <taxon>Alphaproteobacteria</taxon>
        <taxon>Rhodobacterales</taxon>
        <taxon>Paracoccaceae</taxon>
        <taxon>Tritonibacter</taxon>
    </lineage>
</organism>
<evidence type="ECO:0000313" key="2">
    <source>
        <dbReference type="Proteomes" id="UP000068382"/>
    </source>
</evidence>
<gene>
    <name evidence="1" type="ORF">TRIHO_41430</name>
</gene>
<reference evidence="1 2" key="1">
    <citation type="submission" date="2015-12" db="EMBL/GenBank/DDBJ databases">
        <title>Genome sequence of the marine Rhodobacteraceae strain O3.65, Candidatus Tritonibacter horizontis.</title>
        <authorList>
            <person name="Poehlein A."/>
            <person name="Giebel H.A."/>
            <person name="Voget S."/>
            <person name="Brinkhoff T."/>
        </authorList>
    </citation>
    <scope>NUCLEOTIDE SEQUENCE [LARGE SCALE GENOMIC DNA]</scope>
    <source>
        <strain evidence="1 2">O3.65</strain>
    </source>
</reference>
<dbReference type="RefSeq" id="WP_068248308.1">
    <property type="nucleotide sequence ID" value="NZ_LPUY01000128.1"/>
</dbReference>
<dbReference type="OrthoDB" id="7866222at2"/>
<dbReference type="AlphaFoldDB" id="A0A132BS41"/>
<dbReference type="EMBL" id="LPUY01000128">
    <property type="protein sequence ID" value="KUP91026.1"/>
    <property type="molecule type" value="Genomic_DNA"/>
</dbReference>
<name>A0A132BS41_9RHOB</name>
<sequence>MVKKKTGWPFQEGFINDGTQETHVFTDYRWDDGSVSRRQFVDPDGYDHTLVIVRPLSLKLSDSEDQ</sequence>
<accession>A0A132BS41</accession>
<proteinExistence type="predicted"/>
<dbReference type="Proteomes" id="UP000068382">
    <property type="component" value="Unassembled WGS sequence"/>
</dbReference>
<evidence type="ECO:0000313" key="1">
    <source>
        <dbReference type="EMBL" id="KUP91026.1"/>
    </source>
</evidence>
<keyword evidence="2" id="KW-1185">Reference proteome</keyword>